<proteinExistence type="predicted"/>
<dbReference type="PANTHER" id="PTHR32385">
    <property type="entry name" value="MANNOSYL PHOSPHORYLINOSITOL CERAMIDE SYNTHASE"/>
    <property type="match status" value="1"/>
</dbReference>
<dbReference type="PANTHER" id="PTHR32385:SF15">
    <property type="entry name" value="INOSITOL PHOSPHOCERAMIDE MANNOSYLTRANSFERASE 1"/>
    <property type="match status" value="1"/>
</dbReference>
<accession>A0ABD3ND34</accession>
<reference evidence="2 3" key="1">
    <citation type="submission" date="2024-10" db="EMBL/GenBank/DDBJ databases">
        <title>Updated reference genomes for cyclostephanoid diatoms.</title>
        <authorList>
            <person name="Roberts W.R."/>
            <person name="Alverson A.J."/>
        </authorList>
    </citation>
    <scope>NUCLEOTIDE SEQUENCE [LARGE SCALE GENOMIC DNA]</scope>
    <source>
        <strain evidence="2 3">AJA010-31</strain>
    </source>
</reference>
<evidence type="ECO:0000313" key="3">
    <source>
        <dbReference type="Proteomes" id="UP001530400"/>
    </source>
</evidence>
<dbReference type="InterPro" id="IPR007577">
    <property type="entry name" value="GlycoTrfase_DXD_sugar-bd_CS"/>
</dbReference>
<name>A0ABD3ND34_9STRA</name>
<dbReference type="GO" id="GO:0016740">
    <property type="term" value="F:transferase activity"/>
    <property type="evidence" value="ECO:0007669"/>
    <property type="project" value="UniProtKB-KW"/>
</dbReference>
<dbReference type="Proteomes" id="UP001530400">
    <property type="component" value="Unassembled WGS sequence"/>
</dbReference>
<dbReference type="GO" id="GO:0016020">
    <property type="term" value="C:membrane"/>
    <property type="evidence" value="ECO:0007669"/>
    <property type="project" value="GOC"/>
</dbReference>
<organism evidence="2 3">
    <name type="scientific">Cyclotella atomus</name>
    <dbReference type="NCBI Taxonomy" id="382360"/>
    <lineage>
        <taxon>Eukaryota</taxon>
        <taxon>Sar</taxon>
        <taxon>Stramenopiles</taxon>
        <taxon>Ochrophyta</taxon>
        <taxon>Bacillariophyta</taxon>
        <taxon>Coscinodiscophyceae</taxon>
        <taxon>Thalassiosirophycidae</taxon>
        <taxon>Stephanodiscales</taxon>
        <taxon>Stephanodiscaceae</taxon>
        <taxon>Cyclotella</taxon>
    </lineage>
</organism>
<dbReference type="Gene3D" id="3.90.550.20">
    <property type="match status" value="1"/>
</dbReference>
<keyword evidence="1" id="KW-0808">Transferase</keyword>
<dbReference type="EMBL" id="JALLPJ020001215">
    <property type="protein sequence ID" value="KAL3773935.1"/>
    <property type="molecule type" value="Genomic_DNA"/>
</dbReference>
<dbReference type="GO" id="GO:0006688">
    <property type="term" value="P:glycosphingolipid biosynthetic process"/>
    <property type="evidence" value="ECO:0007669"/>
    <property type="project" value="UniProtKB-ARBA"/>
</dbReference>
<comment type="caution">
    <text evidence="2">The sequence shown here is derived from an EMBL/GenBank/DDBJ whole genome shotgun (WGS) entry which is preliminary data.</text>
</comment>
<evidence type="ECO:0000256" key="1">
    <source>
        <dbReference type="ARBA" id="ARBA00022679"/>
    </source>
</evidence>
<dbReference type="AlphaFoldDB" id="A0ABD3ND34"/>
<dbReference type="InterPro" id="IPR051706">
    <property type="entry name" value="Glycosyltransferase_domain"/>
</dbReference>
<dbReference type="Pfam" id="PF04488">
    <property type="entry name" value="Gly_transf_sug"/>
    <property type="match status" value="1"/>
</dbReference>
<keyword evidence="3" id="KW-1185">Reference proteome</keyword>
<dbReference type="GO" id="GO:0006673">
    <property type="term" value="P:inositol phosphoceramide metabolic process"/>
    <property type="evidence" value="ECO:0007669"/>
    <property type="project" value="UniProtKB-ARBA"/>
</dbReference>
<evidence type="ECO:0000313" key="2">
    <source>
        <dbReference type="EMBL" id="KAL3773935.1"/>
    </source>
</evidence>
<protein>
    <submittedName>
        <fullName evidence="2">Uncharacterized protein</fullName>
    </submittedName>
</protein>
<dbReference type="SUPFAM" id="SSF53448">
    <property type="entry name" value="Nucleotide-diphospho-sugar transferases"/>
    <property type="match status" value="1"/>
</dbReference>
<dbReference type="InterPro" id="IPR029044">
    <property type="entry name" value="Nucleotide-diphossugar_trans"/>
</dbReference>
<sequence length="378" mass="42918">MRQFDKAYFSQGEMVIVNGSASTSKLTQQRPTIPRRLIFTYKYNLLSPQKEDPPFDAKDPFTANVLNTIDRYERYWKEADKANGRLPSPDNEAVVLSFLSNADCVQVINNTEPKLVKHFTKEKKGDLKADICRIAELLLYGGYYFDADISVVEPVNFDALPIPDEEISDPATQIKQLRQGSDIMMPDQDDVVTFATVINVQGVFFQAFLAAMPNHPTIQRALDYILAYYEGNLEELIPDDTLPALARYSDTIPSRKNTHRIGLGTYTLAAAYLATPHNEWIEFTNKLWMDIGHAPAYNHSSTKKKMNYSRFLYEISLTSKDVTDAELFKDVPLQVNKKNKFGDRDWCNCVCFGGHKVYFFSRIVGSKGCPGGLKKKKE</sequence>
<gene>
    <name evidence="2" type="ORF">ACHAWO_004543</name>
</gene>